<evidence type="ECO:0000256" key="1">
    <source>
        <dbReference type="SAM" id="MobiDB-lite"/>
    </source>
</evidence>
<sequence length="1475" mass="168776">MEQEDKICIICDEILNENLRTIPKEGMKNYIQASLRRQDNKYLTLRKFNSITIHENCSKNYTNETKIAAYLRRLGHLNESLHDTRSTESFNFASLCFICGEDASDDFIEKQKKYPANRRKIVRLVHTNATRDNLIENFKKSSNRMCIEVINRISSIRDLTAVGARYHDACNKNLFITRRESSQGLDTDASKAAKFVCEYILSKKMECQFSLKAILANFDGETWPDMQYLKKKLTKTFGDEIVIHSSKEGPIISFTNTCGKILTENWYKNKNRDEKLERLRVVQTAAKIILEDMRSKFYDTNQYPAPDCFLEKADSDIPETLKVLLDEIILKNKTSDSNYQTKVTSIAHCIIAATRPRSFISCIQVALGSMLNKKYGSKDLIRILNSLGFCCSYDETQLFESSLLAHPQQNVYNNAYTQFVFDNADHNVNTIDGRNTFHAMGGIQIVTPHTSVTSNKFINRLSLRTPSQEIGRFGKIDLEIFHKPTRSGMENIIVQDLHKIRPVSLDIKLSKTDFLWLFGKHEYSTDFLGWNGYMESITNHLSYAKSRILFLPFVNAQPSNYDTIYTVLNQARLKSSEIDQKHCFVTFDQPLYYKAREIIECCKHELTSVIVRLGGFHLLMSFMGTIGFIMDGSGLKELFCTIFAENSVDKILNGHAYSRSVRGNILAHLALGKIMLSSFDLTNDENSLLLDKLTLENSTLTSIDDEHFLNIYNKFLRHVEELKQRGPTAKLWLQYYDMVTVMKQFIQAERMGNWNLHLESIRKMLPFFHASGHYLYAKSCQLYLQDMYELEEKMDPLEYENFTTKGYFTIRRSDKFWSGIWSDMSIEQVLMRSMKTSGGLTHGRGITDSVLAKWVLTMPFLIDVSNSMQSFCNVAFITSEQHVDARPSRIQEDNRALDLMLQFFTSYDPFVVSDAIISLSSGVKGNENINCHNALEIGLKMMNSIVGNNFNALKFQRKNRVMPLQAIHSIKLKNENVIINPALIFQRISIAMEGTTELKDCFAYELAPYPLSMFDNGIMRKTEKSKLYDHFQPMYDEPSLDNSCHVIDGGFLLHKVVWPQKETFEVILDRYVTYVTKYFAANSFIIFDGYPENLKSSTKGAERLRRQARNLCAEIQFDLSMTATTSQEKFLSNDRNKNRFILYLREKLEAAGFHTKQAGEDADTVIVETAINVATDEKPAIIVAEDIDVLVIFSQRAAEDKKIYFLKPSRGKTAERLYNSTSFIGENVKNLVAFIHAFTGCDTTSAFFKQGKAKIIKLLEKNTSLNEEALIFNKTNATAEEIENAGKKIIAAMYGGTKSCNLQLNELRYLCFKSSSTKKAFNLAMLPPTELAAKQHTFRAYYQVQQWLGNSLDPTQWGWSVRDNKLQPTYTTDLLVPDNILRDISCKCTKGCTKSCSCVKHGLQCSDYCAGCHGQTCKNCEKNVLDNIDIEDSSDVDERENDVQFDVERNMLDEDCVSDNEDSNDEIPCKKQKLT</sequence>
<reference evidence="2" key="1">
    <citation type="submission" date="2022-03" db="EMBL/GenBank/DDBJ databases">
        <authorList>
            <person name="Lindestad O."/>
        </authorList>
    </citation>
    <scope>NUCLEOTIDE SEQUENCE</scope>
</reference>
<name>A0A8S4QUR9_9NEOP</name>
<feature type="region of interest" description="Disordered" evidence="1">
    <location>
        <begin position="1450"/>
        <end position="1475"/>
    </location>
</feature>
<comment type="caution">
    <text evidence="2">The sequence shown here is derived from an EMBL/GenBank/DDBJ whole genome shotgun (WGS) entry which is preliminary data.</text>
</comment>
<gene>
    <name evidence="2" type="primary">jg2186</name>
    <name evidence="2" type="ORF">PAEG_LOCUS6330</name>
</gene>
<dbReference type="PANTHER" id="PTHR46704:SF1">
    <property type="entry name" value="TELOMERE LENGTH REGULATION PROTEIN TEL2 HOMOLOG"/>
    <property type="match status" value="1"/>
</dbReference>
<dbReference type="OrthoDB" id="6753017at2759"/>
<proteinExistence type="predicted"/>
<accession>A0A8S4QUR9</accession>
<evidence type="ECO:0000313" key="2">
    <source>
        <dbReference type="EMBL" id="CAH2218497.1"/>
    </source>
</evidence>
<feature type="compositionally biased region" description="Acidic residues" evidence="1">
    <location>
        <begin position="1453"/>
        <end position="1465"/>
    </location>
</feature>
<evidence type="ECO:0000313" key="3">
    <source>
        <dbReference type="Proteomes" id="UP000838756"/>
    </source>
</evidence>
<protein>
    <submittedName>
        <fullName evidence="2">Jg2186 protein</fullName>
    </submittedName>
</protein>
<dbReference type="Proteomes" id="UP000838756">
    <property type="component" value="Unassembled WGS sequence"/>
</dbReference>
<organism evidence="2 3">
    <name type="scientific">Pararge aegeria aegeria</name>
    <dbReference type="NCBI Taxonomy" id="348720"/>
    <lineage>
        <taxon>Eukaryota</taxon>
        <taxon>Metazoa</taxon>
        <taxon>Ecdysozoa</taxon>
        <taxon>Arthropoda</taxon>
        <taxon>Hexapoda</taxon>
        <taxon>Insecta</taxon>
        <taxon>Pterygota</taxon>
        <taxon>Neoptera</taxon>
        <taxon>Endopterygota</taxon>
        <taxon>Lepidoptera</taxon>
        <taxon>Glossata</taxon>
        <taxon>Ditrysia</taxon>
        <taxon>Papilionoidea</taxon>
        <taxon>Nymphalidae</taxon>
        <taxon>Satyrinae</taxon>
        <taxon>Satyrini</taxon>
        <taxon>Parargina</taxon>
        <taxon>Pararge</taxon>
    </lineage>
</organism>
<keyword evidence="3" id="KW-1185">Reference proteome</keyword>
<dbReference type="PANTHER" id="PTHR46704">
    <property type="entry name" value="CXC DOMAIN-CONTAINING PROTEIN-RELATED"/>
    <property type="match status" value="1"/>
</dbReference>
<dbReference type="EMBL" id="CAKXAJ010019727">
    <property type="protein sequence ID" value="CAH2218497.1"/>
    <property type="molecule type" value="Genomic_DNA"/>
</dbReference>